<accession>A0A2H4HHW0</accession>
<gene>
    <name evidence="9" type="primary">TLR9</name>
</gene>
<dbReference type="GO" id="GO:0004888">
    <property type="term" value="F:transmembrane signaling receptor activity"/>
    <property type="evidence" value="ECO:0007669"/>
    <property type="project" value="InterPro"/>
</dbReference>
<sequence>MKLNTMEVKTVVVLFPLWYICSFHAEGRWNNRPFPLLSSTRHRSVSTLPDAFEPSAASRRQDIPLADSQKSVHDVKDRYQKDRPIKCDKYFCNCVGNKALCDGSRKKLKYLPQLPANIRYFRIMRSDFPYLTRPMMQNLSNFELTGINVTFNNISALSADAFADFPKLLLLDLSGNDIAVPEIRASLVGMASSVLETLSLGVMHIDFLPDDFFDGFFNKTFKKIDLQQNGLKSFNNAVFAPFNMIKRLDLSQNAMVYANMTAVTDIRKLIMEQNLFAFFPDLCLHRSPTTGEVGVFGAFPDLVSLHMTTNPFKTIEPGALRGTCFPHLQKLDISGSSLMFIAKNNFIADLPRLSTLTMNSMSGLRIYQPTTFNSSSLKILNLANNRGLNHQVLKSINDTFKYCPGLETLNIDNTVMDFNEYQMKWLLFPLQSLRYLKLQKIRSSSLLPGVLPRMSNLKRLVFTGNGMTVRQLKRALENVTSLKILNVQANNINLLREDTLPVALNLTSLDISINPFSCNCDIRWFRRWLDDVHKNKKLQVVNWPDHRQYSCATPVAMKRTPLVLYNPTDLECSVYIILGITGGVILALLLVTSLFAYRYRWHLRFCIYRLRRRKQYKQIPGETQLHTYDVYLAHSPCDIDWIMADLLPLLEGEHGLKVFLEERDTVPGSVKIDNYTKYMDESERIMLVISDNYNQDNWRQCEFQHILYASIEQLKDIIVVLIGDVQAGRMNADMRRLLTRGTFLLWGNGQQAKDTFHNGLRVALKTQDVSVLESC</sequence>
<reference evidence="9" key="1">
    <citation type="submission" date="2017-02" db="EMBL/GenBank/DDBJ databases">
        <title>Identification of toll-like receptors in Oncomelania hupensis and defense against Schistosoma japonicum.</title>
        <authorList>
            <person name="Zhao Q.P."/>
            <person name="Gao Q."/>
            <person name="Li Y.W."/>
            <person name="Zhang Y."/>
            <person name="Dong H.F."/>
        </authorList>
    </citation>
    <scope>NUCLEOTIDE SEQUENCE</scope>
    <source>
        <tissue evidence="9">Whole soft body</tissue>
    </source>
</reference>
<dbReference type="PROSITE" id="PS50104">
    <property type="entry name" value="TIR"/>
    <property type="match status" value="1"/>
</dbReference>
<dbReference type="AlphaFoldDB" id="A0A2H4HHW0"/>
<dbReference type="EMBL" id="KY608727">
    <property type="protein sequence ID" value="ARQ14827.1"/>
    <property type="molecule type" value="mRNA"/>
</dbReference>
<protein>
    <submittedName>
        <fullName evidence="9">Toll-like recptor 9</fullName>
    </submittedName>
</protein>
<evidence type="ECO:0000313" key="9">
    <source>
        <dbReference type="EMBL" id="ARQ14827.1"/>
    </source>
</evidence>
<dbReference type="GO" id="GO:0005886">
    <property type="term" value="C:plasma membrane"/>
    <property type="evidence" value="ECO:0007669"/>
    <property type="project" value="TreeGrafter"/>
</dbReference>
<dbReference type="SUPFAM" id="SSF52058">
    <property type="entry name" value="L domain-like"/>
    <property type="match status" value="1"/>
</dbReference>
<evidence type="ECO:0000256" key="1">
    <source>
        <dbReference type="ARBA" id="ARBA00004479"/>
    </source>
</evidence>
<dbReference type="PANTHER" id="PTHR24365:SF541">
    <property type="entry name" value="PROTEIN TOLL-RELATED"/>
    <property type="match status" value="1"/>
</dbReference>
<dbReference type="InterPro" id="IPR017241">
    <property type="entry name" value="Toll-like_receptor"/>
</dbReference>
<dbReference type="SMART" id="SM00255">
    <property type="entry name" value="TIR"/>
    <property type="match status" value="1"/>
</dbReference>
<evidence type="ECO:0000256" key="3">
    <source>
        <dbReference type="ARBA" id="ARBA00022692"/>
    </source>
</evidence>
<keyword evidence="4" id="KW-0732">Signal</keyword>
<evidence type="ECO:0000256" key="7">
    <source>
        <dbReference type="SAM" id="Phobius"/>
    </source>
</evidence>
<evidence type="ECO:0000256" key="2">
    <source>
        <dbReference type="ARBA" id="ARBA00022614"/>
    </source>
</evidence>
<dbReference type="InterPro" id="IPR035897">
    <property type="entry name" value="Toll_tir_struct_dom_sf"/>
</dbReference>
<dbReference type="SMART" id="SM00082">
    <property type="entry name" value="LRRCT"/>
    <property type="match status" value="1"/>
</dbReference>
<dbReference type="PIRSF" id="PIRSF037595">
    <property type="entry name" value="Toll-like_receptor"/>
    <property type="match status" value="1"/>
</dbReference>
<dbReference type="Gene3D" id="3.40.50.10140">
    <property type="entry name" value="Toll/interleukin-1 receptor homology (TIR) domain"/>
    <property type="match status" value="1"/>
</dbReference>
<keyword evidence="6 7" id="KW-0472">Membrane</keyword>
<feature type="domain" description="TIR" evidence="8">
    <location>
        <begin position="626"/>
        <end position="764"/>
    </location>
</feature>
<evidence type="ECO:0000256" key="4">
    <source>
        <dbReference type="ARBA" id="ARBA00022729"/>
    </source>
</evidence>
<feature type="transmembrane region" description="Helical" evidence="7">
    <location>
        <begin position="574"/>
        <end position="597"/>
    </location>
</feature>
<dbReference type="Gene3D" id="3.80.10.10">
    <property type="entry name" value="Ribonuclease Inhibitor"/>
    <property type="match status" value="2"/>
</dbReference>
<dbReference type="InterPro" id="IPR000157">
    <property type="entry name" value="TIR_dom"/>
</dbReference>
<dbReference type="SUPFAM" id="SSF52047">
    <property type="entry name" value="RNI-like"/>
    <property type="match status" value="1"/>
</dbReference>
<dbReference type="InterPro" id="IPR000483">
    <property type="entry name" value="Cys-rich_flank_reg_C"/>
</dbReference>
<dbReference type="Pfam" id="PF01582">
    <property type="entry name" value="TIR"/>
    <property type="match status" value="1"/>
</dbReference>
<proteinExistence type="evidence at transcript level"/>
<dbReference type="InterPro" id="IPR032675">
    <property type="entry name" value="LRR_dom_sf"/>
</dbReference>
<dbReference type="PANTHER" id="PTHR24365">
    <property type="entry name" value="TOLL-LIKE RECEPTOR"/>
    <property type="match status" value="1"/>
</dbReference>
<dbReference type="GO" id="GO:0002224">
    <property type="term" value="P:toll-like receptor signaling pathway"/>
    <property type="evidence" value="ECO:0007669"/>
    <property type="project" value="InterPro"/>
</dbReference>
<dbReference type="GO" id="GO:0006955">
    <property type="term" value="P:immune response"/>
    <property type="evidence" value="ECO:0007669"/>
    <property type="project" value="InterPro"/>
</dbReference>
<comment type="subcellular location">
    <subcellularLocation>
        <location evidence="1">Membrane</location>
        <topology evidence="1">Single-pass type I membrane protein</topology>
    </subcellularLocation>
</comment>
<evidence type="ECO:0000259" key="8">
    <source>
        <dbReference type="PROSITE" id="PS50104"/>
    </source>
</evidence>
<evidence type="ECO:0000256" key="6">
    <source>
        <dbReference type="ARBA" id="ARBA00023136"/>
    </source>
</evidence>
<keyword evidence="2" id="KW-0433">Leucine-rich repeat</keyword>
<organism evidence="9">
    <name type="scientific">Oncomelania hupensis</name>
    <dbReference type="NCBI Taxonomy" id="56141"/>
    <lineage>
        <taxon>Eukaryota</taxon>
        <taxon>Metazoa</taxon>
        <taxon>Spiralia</taxon>
        <taxon>Lophotrochozoa</taxon>
        <taxon>Mollusca</taxon>
        <taxon>Gastropoda</taxon>
        <taxon>Caenogastropoda</taxon>
        <taxon>Littorinimorpha</taxon>
        <taxon>Truncatelloidea</taxon>
        <taxon>Pomatiopsidae</taxon>
        <taxon>Oncomelania</taxon>
    </lineage>
</organism>
<evidence type="ECO:0000256" key="5">
    <source>
        <dbReference type="ARBA" id="ARBA00022989"/>
    </source>
</evidence>
<name>A0A2H4HHW0_9CAEN</name>
<dbReference type="SUPFAM" id="SSF52200">
    <property type="entry name" value="Toll/Interleukin receptor TIR domain"/>
    <property type="match status" value="1"/>
</dbReference>
<keyword evidence="3 7" id="KW-0812">Transmembrane</keyword>
<keyword evidence="5 7" id="KW-1133">Transmembrane helix</keyword>